<evidence type="ECO:0000259" key="6">
    <source>
        <dbReference type="Pfam" id="PF00710"/>
    </source>
</evidence>
<proteinExistence type="inferred from homology"/>
<dbReference type="RefSeq" id="WP_072672695.1">
    <property type="nucleotide sequence ID" value="NZ_FRDF01000001.1"/>
</dbReference>
<feature type="domain" description="Asparaginase/glutaminase C-terminal" evidence="7">
    <location>
        <begin position="218"/>
        <end position="329"/>
    </location>
</feature>
<organism evidence="8 9">
    <name type="scientific">Erythrobacter sanguineus</name>
    <dbReference type="NCBI Taxonomy" id="198312"/>
    <lineage>
        <taxon>Bacteria</taxon>
        <taxon>Pseudomonadati</taxon>
        <taxon>Pseudomonadota</taxon>
        <taxon>Alphaproteobacteria</taxon>
        <taxon>Sphingomonadales</taxon>
        <taxon>Erythrobacteraceae</taxon>
        <taxon>Erythrobacter/Porphyrobacter group</taxon>
        <taxon>Erythrobacter</taxon>
    </lineage>
</organism>
<dbReference type="PRINTS" id="PR00139">
    <property type="entry name" value="ASNGLNASE"/>
</dbReference>
<dbReference type="GO" id="GO:0004067">
    <property type="term" value="F:asparaginase activity"/>
    <property type="evidence" value="ECO:0007669"/>
    <property type="project" value="UniProtKB-UniRule"/>
</dbReference>
<dbReference type="PANTHER" id="PTHR11707">
    <property type="entry name" value="L-ASPARAGINASE"/>
    <property type="match status" value="1"/>
</dbReference>
<dbReference type="PROSITE" id="PS51732">
    <property type="entry name" value="ASN_GLN_ASE_3"/>
    <property type="match status" value="1"/>
</dbReference>
<dbReference type="PIRSF" id="PIRSF001220">
    <property type="entry name" value="L-ASNase_gatD"/>
    <property type="match status" value="1"/>
</dbReference>
<dbReference type="FunFam" id="3.40.50.1170:FF:000001">
    <property type="entry name" value="L-asparaginase 2"/>
    <property type="match status" value="1"/>
</dbReference>
<keyword evidence="2" id="KW-0378">Hydrolase</keyword>
<dbReference type="Pfam" id="PF00710">
    <property type="entry name" value="Asparaginase"/>
    <property type="match status" value="1"/>
</dbReference>
<evidence type="ECO:0000256" key="5">
    <source>
        <dbReference type="PROSITE-ProRule" id="PRU10099"/>
    </source>
</evidence>
<sequence>MTTPCILVLGTGGTIAGAAGSATGGAYRAGGLALAAMLQELAALGLNAQLVPKEIARIGSQDIGWAEWQALHTACAGAMDDPAVTGIIITHGTDTAEETAFLLDLTLPTAKPVVLVGAMRPADAVGADGMRNFANAVKVASDSQAAGRGVLLVMGDGVLAARDARKAATAAIDAFRGYPRGPIARVTPARIDWFGPPHRAGTGAGEPARHAFPGHLPRVAILAAGAGMDEQPVEALLGIGASGVVLAGMGQGNAPACVLAALARAAAAGVPVVRSTRVDEGLVDRNVEVDDDALGLVAARALGPAKARVLLMVLVANGITDAASVQAAFDAG</sequence>
<dbReference type="PROSITE" id="PS00144">
    <property type="entry name" value="ASN_GLN_ASE_1"/>
    <property type="match status" value="1"/>
</dbReference>
<dbReference type="Pfam" id="PF17763">
    <property type="entry name" value="Asparaginase_C"/>
    <property type="match status" value="1"/>
</dbReference>
<accession>A0A1M7RPZ3</accession>
<evidence type="ECO:0000256" key="2">
    <source>
        <dbReference type="ARBA" id="ARBA00022801"/>
    </source>
</evidence>
<feature type="domain" description="L-asparaginase N-terminal" evidence="6">
    <location>
        <begin position="6"/>
        <end position="196"/>
    </location>
</feature>
<dbReference type="GO" id="GO:0006528">
    <property type="term" value="P:asparagine metabolic process"/>
    <property type="evidence" value="ECO:0007669"/>
    <property type="project" value="InterPro"/>
</dbReference>
<dbReference type="InterPro" id="IPR004550">
    <property type="entry name" value="AsnASE_II"/>
</dbReference>
<evidence type="ECO:0000256" key="1">
    <source>
        <dbReference type="ARBA" id="ARBA00010518"/>
    </source>
</evidence>
<name>A0A1M7RPZ3_9SPHN</name>
<dbReference type="CDD" id="cd08964">
    <property type="entry name" value="L-asparaginase_II"/>
    <property type="match status" value="1"/>
</dbReference>
<evidence type="ECO:0000313" key="9">
    <source>
        <dbReference type="Proteomes" id="UP000184391"/>
    </source>
</evidence>
<feature type="binding site" evidence="4">
    <location>
        <position position="60"/>
    </location>
    <ligand>
        <name>substrate</name>
    </ligand>
</feature>
<evidence type="ECO:0000313" key="8">
    <source>
        <dbReference type="EMBL" id="SHN48344.1"/>
    </source>
</evidence>
<dbReference type="InterPro" id="IPR027473">
    <property type="entry name" value="L-asparaginase_C"/>
</dbReference>
<dbReference type="OrthoDB" id="9788068at2"/>
<dbReference type="InterPro" id="IPR036152">
    <property type="entry name" value="Asp/glu_Ase-like_sf"/>
</dbReference>
<dbReference type="InterPro" id="IPR037152">
    <property type="entry name" value="L-asparaginase_N_sf"/>
</dbReference>
<dbReference type="PANTHER" id="PTHR11707:SF28">
    <property type="entry name" value="60 KDA LYSOPHOSPHOLIPASE"/>
    <property type="match status" value="1"/>
</dbReference>
<dbReference type="Proteomes" id="UP000184391">
    <property type="component" value="Unassembled WGS sequence"/>
</dbReference>
<dbReference type="Gene3D" id="3.40.50.40">
    <property type="match status" value="1"/>
</dbReference>
<evidence type="ECO:0000256" key="3">
    <source>
        <dbReference type="PIRSR" id="PIRSR001220-1"/>
    </source>
</evidence>
<dbReference type="InterPro" id="IPR027474">
    <property type="entry name" value="L-asparaginase_N"/>
</dbReference>
<protein>
    <submittedName>
        <fullName evidence="8">L-asparaginase</fullName>
    </submittedName>
</protein>
<reference evidence="9" key="1">
    <citation type="submission" date="2016-12" db="EMBL/GenBank/DDBJ databases">
        <authorList>
            <person name="Varghese N."/>
            <person name="Submissions S."/>
        </authorList>
    </citation>
    <scope>NUCLEOTIDE SEQUENCE [LARGE SCALE GENOMIC DNA]</scope>
    <source>
        <strain evidence="9">DSM 11032</strain>
    </source>
</reference>
<dbReference type="InterPro" id="IPR020827">
    <property type="entry name" value="Asparaginase/glutaminase_AS1"/>
</dbReference>
<evidence type="ECO:0000259" key="7">
    <source>
        <dbReference type="Pfam" id="PF17763"/>
    </source>
</evidence>
<dbReference type="SUPFAM" id="SSF53774">
    <property type="entry name" value="Glutaminase/Asparaginase"/>
    <property type="match status" value="1"/>
</dbReference>
<dbReference type="AlphaFoldDB" id="A0A1M7RPZ3"/>
<feature type="binding site" evidence="4">
    <location>
        <begin position="93"/>
        <end position="94"/>
    </location>
    <ligand>
        <name>substrate</name>
    </ligand>
</feature>
<feature type="active site" description="O-isoaspartyl threonine intermediate" evidence="3">
    <location>
        <position position="14"/>
    </location>
</feature>
<dbReference type="Gene3D" id="3.40.50.1170">
    <property type="entry name" value="L-asparaginase, N-terminal domain"/>
    <property type="match status" value="1"/>
</dbReference>
<gene>
    <name evidence="8" type="ORF">SAMN02745193_00087</name>
</gene>
<dbReference type="PIRSF" id="PIRSF500176">
    <property type="entry name" value="L_ASNase"/>
    <property type="match status" value="1"/>
</dbReference>
<evidence type="ECO:0000256" key="4">
    <source>
        <dbReference type="PIRSR" id="PIRSR001220-2"/>
    </source>
</evidence>
<comment type="similarity">
    <text evidence="1">Belongs to the asparaginase 1 family.</text>
</comment>
<dbReference type="InterPro" id="IPR040919">
    <property type="entry name" value="Asparaginase_C"/>
</dbReference>
<dbReference type="EMBL" id="FRDF01000001">
    <property type="protein sequence ID" value="SHN48344.1"/>
    <property type="molecule type" value="Genomic_DNA"/>
</dbReference>
<keyword evidence="9" id="KW-1185">Reference proteome</keyword>
<dbReference type="InterPro" id="IPR006034">
    <property type="entry name" value="Asparaginase/glutaminase-like"/>
</dbReference>
<feature type="active site" evidence="5">
    <location>
        <position position="14"/>
    </location>
</feature>
<dbReference type="SMART" id="SM00870">
    <property type="entry name" value="Asparaginase"/>
    <property type="match status" value="1"/>
</dbReference>
<dbReference type="STRING" id="198312.SAMN02745193_00087"/>